<dbReference type="PANTHER" id="PTHR42916">
    <property type="entry name" value="2-SUCCINYL-5-ENOLPYRUVYL-6-HYDROXY-3-CYCLOHEXENE-1-CARBOXYLATE SYNTHASE"/>
    <property type="match status" value="1"/>
</dbReference>
<proteinExistence type="inferred from homology"/>
<dbReference type="Gene3D" id="3.40.50.970">
    <property type="match status" value="2"/>
</dbReference>
<dbReference type="GO" id="GO:0070204">
    <property type="term" value="F:2-succinyl-5-enolpyruvyl-6-hydroxy-3-cyclohexene-1-carboxylic-acid synthase activity"/>
    <property type="evidence" value="ECO:0007669"/>
    <property type="project" value="UniProtKB-UniRule"/>
</dbReference>
<dbReference type="PIRSF" id="PIRSF004983">
    <property type="entry name" value="MenD"/>
    <property type="match status" value="1"/>
</dbReference>
<dbReference type="EC" id="2.2.1.9" evidence="6"/>
<keyword evidence="4 6" id="KW-0786">Thiamine pyrophosphate</keyword>
<dbReference type="InterPro" id="IPR004433">
    <property type="entry name" value="MenaQ_synth_MenD"/>
</dbReference>
<organism evidence="9 10">
    <name type="scientific">Microbacterium allomyrinae</name>
    <dbReference type="NCBI Taxonomy" id="2830666"/>
    <lineage>
        <taxon>Bacteria</taxon>
        <taxon>Bacillati</taxon>
        <taxon>Actinomycetota</taxon>
        <taxon>Actinomycetes</taxon>
        <taxon>Micrococcales</taxon>
        <taxon>Microbacteriaceae</taxon>
        <taxon>Microbacterium</taxon>
    </lineage>
</organism>
<evidence type="ECO:0000256" key="2">
    <source>
        <dbReference type="ARBA" id="ARBA00022723"/>
    </source>
</evidence>
<keyword evidence="6" id="KW-0474">Menaquinone biosynthesis</keyword>
<comment type="similarity">
    <text evidence="6">Belongs to the TPP enzyme family. MenD subfamily.</text>
</comment>
<evidence type="ECO:0000256" key="7">
    <source>
        <dbReference type="SAM" id="MobiDB-lite"/>
    </source>
</evidence>
<comment type="pathway">
    <text evidence="6">Quinol/quinone metabolism; 1,4-dihydroxy-2-naphthoate biosynthesis; 1,4-dihydroxy-2-naphthoate from chorismate: step 2/7.</text>
</comment>
<dbReference type="InterPro" id="IPR012001">
    <property type="entry name" value="Thiamin_PyroP_enz_TPP-bd_dom"/>
</dbReference>
<keyword evidence="2 6" id="KW-0479">Metal-binding</keyword>
<comment type="cofactor">
    <cofactor evidence="6">
        <name>Mg(2+)</name>
        <dbReference type="ChEBI" id="CHEBI:18420"/>
    </cofactor>
    <cofactor evidence="6">
        <name>Mn(2+)</name>
        <dbReference type="ChEBI" id="CHEBI:29035"/>
    </cofactor>
</comment>
<dbReference type="EMBL" id="JAGTTN010000001">
    <property type="protein sequence ID" value="MCC2031302.1"/>
    <property type="molecule type" value="Genomic_DNA"/>
</dbReference>
<feature type="region of interest" description="Disordered" evidence="7">
    <location>
        <begin position="229"/>
        <end position="248"/>
    </location>
</feature>
<dbReference type="CDD" id="cd02009">
    <property type="entry name" value="TPP_SHCHC_synthase"/>
    <property type="match status" value="1"/>
</dbReference>
<name>A0A9X1S2F7_9MICO</name>
<evidence type="ECO:0000256" key="4">
    <source>
        <dbReference type="ARBA" id="ARBA00023052"/>
    </source>
</evidence>
<reference evidence="9" key="1">
    <citation type="submission" date="2021-04" db="EMBL/GenBank/DDBJ databases">
        <title>Microbacterium tenobrionis sp. nov. and Microbacterium allomyrinae sp. nov., isolated from larvae of Tenobrio molitor and Allomyrina dichotoma, respectively.</title>
        <authorList>
            <person name="Lee S.D."/>
        </authorList>
    </citation>
    <scope>NUCLEOTIDE SEQUENCE</scope>
    <source>
        <strain evidence="9">BWT-G7</strain>
    </source>
</reference>
<gene>
    <name evidence="6 9" type="primary">menD</name>
    <name evidence="9" type="ORF">KEC57_03805</name>
</gene>
<dbReference type="InterPro" id="IPR029061">
    <property type="entry name" value="THDP-binding"/>
</dbReference>
<dbReference type="RefSeq" id="WP_372456942.1">
    <property type="nucleotide sequence ID" value="NZ_JAGTTN010000001.1"/>
</dbReference>
<evidence type="ECO:0000256" key="3">
    <source>
        <dbReference type="ARBA" id="ARBA00022842"/>
    </source>
</evidence>
<evidence type="ECO:0000313" key="9">
    <source>
        <dbReference type="EMBL" id="MCC2031302.1"/>
    </source>
</evidence>
<dbReference type="GO" id="GO:0009234">
    <property type="term" value="P:menaquinone biosynthetic process"/>
    <property type="evidence" value="ECO:0007669"/>
    <property type="project" value="UniProtKB-UniRule"/>
</dbReference>
<feature type="domain" description="Thiamine pyrophosphate enzyme N-terminal TPP-binding" evidence="8">
    <location>
        <begin position="35"/>
        <end position="146"/>
    </location>
</feature>
<feature type="region of interest" description="Disordered" evidence="7">
    <location>
        <begin position="1"/>
        <end position="32"/>
    </location>
</feature>
<comment type="cofactor">
    <cofactor evidence="6">
        <name>thiamine diphosphate</name>
        <dbReference type="ChEBI" id="CHEBI:58937"/>
    </cofactor>
    <text evidence="6">Binds 1 thiamine pyrophosphate per subunit.</text>
</comment>
<comment type="catalytic activity">
    <reaction evidence="6">
        <text>isochorismate + 2-oxoglutarate + H(+) = 5-enolpyruvoyl-6-hydroxy-2-succinyl-cyclohex-3-ene-1-carboxylate + CO2</text>
        <dbReference type="Rhea" id="RHEA:25593"/>
        <dbReference type="ChEBI" id="CHEBI:15378"/>
        <dbReference type="ChEBI" id="CHEBI:16526"/>
        <dbReference type="ChEBI" id="CHEBI:16810"/>
        <dbReference type="ChEBI" id="CHEBI:29780"/>
        <dbReference type="ChEBI" id="CHEBI:58818"/>
        <dbReference type="EC" id="2.2.1.9"/>
    </reaction>
</comment>
<dbReference type="AlphaFoldDB" id="A0A9X1S2F7"/>
<dbReference type="Pfam" id="PF02776">
    <property type="entry name" value="TPP_enzyme_N"/>
    <property type="match status" value="1"/>
</dbReference>
<protein>
    <recommendedName>
        <fullName evidence="6">2-succinyl-5-enolpyruvyl-6-hydroxy-3-cyclohexene-1-carboxylate synthase</fullName>
        <shortName evidence="6">SEPHCHC synthase</shortName>
        <ecNumber evidence="6">2.2.1.9</ecNumber>
    </recommendedName>
    <alternativeName>
        <fullName evidence="6">Menaquinone biosynthesis protein MenD</fullName>
    </alternativeName>
</protein>
<comment type="caution">
    <text evidence="9">The sequence shown here is derived from an EMBL/GenBank/DDBJ whole genome shotgun (WGS) entry which is preliminary data.</text>
</comment>
<sequence length="623" mass="64490">MTDALGADRDGAPESDRARGGEEDPRADPAPATDAAAALLCRLVELGVRHVVLSPGSRSQALALVAAEFERRGTIRLHVRIDERVAGFTGLGIGRETRMPAAVVCTSGTAAANLLPAALEAHHAGVPLLLLTADRPPELRGVGANQTTRQPGMFSPNVRYEADLPVPELPDADGCGEQSAMLRAVADEAVAAALGAGLRSAGPVHLNLPYREPLAGTLPTWIGVPAAELATEPDDDPDGPPTEPVVEEEASGALYQGGGGIGEADVATQPDDDPLVLVRGPRTVVLAGADAGADAEILAHAGGWPLIAEIVSGSRFGRHLVHGYRSLLSDPALGGRIERVIVLGHPTLSRESAALLSDPEVEIIAVRGPGEPINLNGATTPADTVAVASGDADRQWLGAWLQASRAASVDLTPPAPDADGLASAVPGERLGAIAAELEVIRAPLDRASLVDAVWRATWPHDRLVFGSSRLVRVADAVLPGKKVPVHANRGLAGIDGTVATALGIAVASQAVGGPGVTRVLLGDLTLLHDVGALLLPPQEDEPRIQVIVGNDGGGTIFDALEVAAVADGEVMDRVLYTPHSTRFEQLALAYGWEYRRITTRTALDQALTAPAGGRQIIEVPLER</sequence>
<dbReference type="PANTHER" id="PTHR42916:SF1">
    <property type="entry name" value="PROTEIN PHYLLO, CHLOROPLASTIC"/>
    <property type="match status" value="1"/>
</dbReference>
<comment type="pathway">
    <text evidence="6">Quinol/quinone metabolism; menaquinone biosynthesis.</text>
</comment>
<dbReference type="GO" id="GO:0000287">
    <property type="term" value="F:magnesium ion binding"/>
    <property type="evidence" value="ECO:0007669"/>
    <property type="project" value="UniProtKB-UniRule"/>
</dbReference>
<evidence type="ECO:0000256" key="1">
    <source>
        <dbReference type="ARBA" id="ARBA00022679"/>
    </source>
</evidence>
<dbReference type="NCBIfam" id="TIGR00173">
    <property type="entry name" value="menD"/>
    <property type="match status" value="1"/>
</dbReference>
<evidence type="ECO:0000259" key="8">
    <source>
        <dbReference type="Pfam" id="PF02776"/>
    </source>
</evidence>
<dbReference type="GO" id="GO:0030145">
    <property type="term" value="F:manganese ion binding"/>
    <property type="evidence" value="ECO:0007669"/>
    <property type="project" value="UniProtKB-UniRule"/>
</dbReference>
<evidence type="ECO:0000313" key="10">
    <source>
        <dbReference type="Proteomes" id="UP001139354"/>
    </source>
</evidence>
<comment type="subunit">
    <text evidence="6">Homodimer.</text>
</comment>
<dbReference type="SUPFAM" id="SSF52518">
    <property type="entry name" value="Thiamin diphosphate-binding fold (THDP-binding)"/>
    <property type="match status" value="2"/>
</dbReference>
<dbReference type="GO" id="GO:0030976">
    <property type="term" value="F:thiamine pyrophosphate binding"/>
    <property type="evidence" value="ECO:0007669"/>
    <property type="project" value="UniProtKB-UniRule"/>
</dbReference>
<accession>A0A9X1S2F7</accession>
<keyword evidence="3 6" id="KW-0460">Magnesium</keyword>
<evidence type="ECO:0000256" key="6">
    <source>
        <dbReference type="HAMAP-Rule" id="MF_01659"/>
    </source>
</evidence>
<keyword evidence="5 6" id="KW-0464">Manganese</keyword>
<keyword evidence="1 6" id="KW-0808">Transferase</keyword>
<feature type="compositionally biased region" description="Basic and acidic residues" evidence="7">
    <location>
        <begin position="1"/>
        <end position="27"/>
    </location>
</feature>
<comment type="function">
    <text evidence="6">Catalyzes the thiamine diphosphate-dependent decarboxylation of 2-oxoglutarate and the subsequent addition of the resulting succinic semialdehyde-thiamine pyrophosphate anion to isochorismate to yield 2-succinyl-5-enolpyruvyl-6-hydroxy-3-cyclohexene-1-carboxylate (SEPHCHC).</text>
</comment>
<keyword evidence="10" id="KW-1185">Reference proteome</keyword>
<dbReference type="Proteomes" id="UP001139354">
    <property type="component" value="Unassembled WGS sequence"/>
</dbReference>
<evidence type="ECO:0000256" key="5">
    <source>
        <dbReference type="ARBA" id="ARBA00023211"/>
    </source>
</evidence>
<dbReference type="Gene3D" id="3.40.50.1220">
    <property type="entry name" value="TPP-binding domain"/>
    <property type="match status" value="1"/>
</dbReference>
<dbReference type="HAMAP" id="MF_01659">
    <property type="entry name" value="MenD"/>
    <property type="match status" value="1"/>
</dbReference>